<name>A0ABU2BWR2_9ACTN</name>
<keyword evidence="3" id="KW-1185">Reference proteome</keyword>
<comment type="caution">
    <text evidence="2">The sequence shown here is derived from an EMBL/GenBank/DDBJ whole genome shotgun (WGS) entry which is preliminary data.</text>
</comment>
<dbReference type="SUPFAM" id="SSF53850">
    <property type="entry name" value="Periplasmic binding protein-like II"/>
    <property type="match status" value="1"/>
</dbReference>
<dbReference type="Gene3D" id="3.40.50.410">
    <property type="entry name" value="von Willebrand factor, type A domain"/>
    <property type="match status" value="1"/>
</dbReference>
<dbReference type="EMBL" id="JAVDYG010000001">
    <property type="protein sequence ID" value="MDR7362458.1"/>
    <property type="molecule type" value="Genomic_DNA"/>
</dbReference>
<dbReference type="SMART" id="SM00327">
    <property type="entry name" value="VWA"/>
    <property type="match status" value="1"/>
</dbReference>
<gene>
    <name evidence="2" type="ORF">J2S63_002011</name>
</gene>
<evidence type="ECO:0000259" key="1">
    <source>
        <dbReference type="PROSITE" id="PS50234"/>
    </source>
</evidence>
<dbReference type="InterPro" id="IPR050682">
    <property type="entry name" value="ModA/WtpA"/>
</dbReference>
<dbReference type="InterPro" id="IPR036465">
    <property type="entry name" value="vWFA_dom_sf"/>
</dbReference>
<organism evidence="2 3">
    <name type="scientific">Nocardioides marmoribigeumensis</name>
    <dbReference type="NCBI Taxonomy" id="433649"/>
    <lineage>
        <taxon>Bacteria</taxon>
        <taxon>Bacillati</taxon>
        <taxon>Actinomycetota</taxon>
        <taxon>Actinomycetes</taxon>
        <taxon>Propionibacteriales</taxon>
        <taxon>Nocardioidaceae</taxon>
        <taxon>Nocardioides</taxon>
    </lineage>
</organism>
<evidence type="ECO:0000313" key="2">
    <source>
        <dbReference type="EMBL" id="MDR7362458.1"/>
    </source>
</evidence>
<dbReference type="Pfam" id="PF13519">
    <property type="entry name" value="VWA_2"/>
    <property type="match status" value="1"/>
</dbReference>
<dbReference type="SUPFAM" id="SSF53300">
    <property type="entry name" value="vWA-like"/>
    <property type="match status" value="1"/>
</dbReference>
<dbReference type="PANTHER" id="PTHR30632">
    <property type="entry name" value="MOLYBDATE-BINDING PERIPLASMIC PROTEIN"/>
    <property type="match status" value="1"/>
</dbReference>
<dbReference type="PROSITE" id="PS50234">
    <property type="entry name" value="VWFA"/>
    <property type="match status" value="1"/>
</dbReference>
<dbReference type="InterPro" id="IPR002035">
    <property type="entry name" value="VWF_A"/>
</dbReference>
<dbReference type="Pfam" id="PF13531">
    <property type="entry name" value="SBP_bac_11"/>
    <property type="match status" value="1"/>
</dbReference>
<evidence type="ECO:0000313" key="3">
    <source>
        <dbReference type="Proteomes" id="UP001183648"/>
    </source>
</evidence>
<accession>A0ABU2BWR2</accession>
<dbReference type="PANTHER" id="PTHR30632:SF0">
    <property type="entry name" value="SULFATE-BINDING PROTEIN"/>
    <property type="match status" value="1"/>
</dbReference>
<dbReference type="RefSeq" id="WP_310301772.1">
    <property type="nucleotide sequence ID" value="NZ_BAAAPS010000008.1"/>
</dbReference>
<dbReference type="Proteomes" id="UP001183648">
    <property type="component" value="Unassembled WGS sequence"/>
</dbReference>
<reference evidence="2 3" key="1">
    <citation type="submission" date="2023-07" db="EMBL/GenBank/DDBJ databases">
        <title>Sequencing the genomes of 1000 actinobacteria strains.</title>
        <authorList>
            <person name="Klenk H.-P."/>
        </authorList>
    </citation>
    <scope>NUCLEOTIDE SEQUENCE [LARGE SCALE GENOMIC DNA]</scope>
    <source>
        <strain evidence="2 3">DSM 19426</strain>
    </source>
</reference>
<protein>
    <submittedName>
        <fullName evidence="2">Ca-activated chloride channel family protein</fullName>
    </submittedName>
</protein>
<feature type="domain" description="VWFA" evidence="1">
    <location>
        <begin position="412"/>
        <end position="603"/>
    </location>
</feature>
<sequence length="607" mass="63930">MAKSKAPIVTAVVVGVVAVVAVKLIVGGGGSEKTPGATPSDAGRDTSGCVSLTVAASSEKAALLGRIASAYEDTDPEVGGTCVAVEVTSVASGGGEQALARGWDEELDGPRPDVWTPAASTWVGLLQQDLAAKDKPDLVPDETPSIASTPLVLAMPRPMAQALGWPAKSLGWSDVLSLVEDQRGWAALGHPEWGRFTLGKTNPNLSTSGLAATIGSFVAATGKSSDLTDRDLEDPRVRRFVQTVERSVVHYGDTTLTYLSNLQRADDRGASLGYVSAVAVEEKSVLDYNNGNPTGDPATLGDHEKPAVPLAAIYPKEGTLFSDSPWVTLDAPWVDEDKRAASADLLSYLRSAKAQKVFTDAGFRTYDGKPGKPITTSEDLIADGVKVTLSPPAPAVLSQVRSAWTQLRKPARVLMLLDVSGSMGEPVPDAGASKLELAKRAAIRAMTQFAPTDEVGLWAFTTDLDGEEQIYRELEPVLPISRQRDDLRRSIRSLTPLNGTPLYAAIRAAVGTMGTSLDADKINAVVVLTDGRNEYPADTDLAGLVRQLGGGSSESPDTSLRVFTIAYGEGADLETLRQISAASNAAAYDATRPESIDKVFTAVLSNF</sequence>
<proteinExistence type="predicted"/>